<dbReference type="SUPFAM" id="SSF48452">
    <property type="entry name" value="TPR-like"/>
    <property type="match status" value="1"/>
</dbReference>
<sequence length="882" mass="101475">MDSLKALDMEHRSGISHEEVEEFANRMDMISKAMDEIKNGTFDPLQCKIPGYKTPEQEEVERKAQLKREDERCKREAERKRKEKQEEHENWWRRAKLRFSIEDTEVIDETNDKMSKSKRWANRILAAYKTRDANDYSLWNRWEPEDPVTLQEKAERENELEKLRNREFETQNPDFCDQFKKDMDERQKSQNEKTRLAEQLKQRGNGFYKKKEYMNAIKNYKDALLASPFNVAILANIAQCYLRLEEYDECIEFCTRTLFLDPKYIKALSRRATAWHHQKKFQKAADDMKKALELDKENVDIIEQHSIIVGDYEDLMTKQELEMTLQRVEMTKDGAHALASEPSSLDELRFYLNMIQKMNEHTVSDKSSYDRVHDAWVAYDLVLPIIKANDHVRTIFRTSGEMDKLCARISTALQFPNEVNDGTRQHTETTILSAMINCATAAVANTPRNQVILFRNEDFRQHLLTYFKVLSATSFDRIIQSSILCFLEQVVELKSWKNEILASNNIISSLLAALCLPVTVNASSDENTAGMTITLAGASICFTLSSEIAGIQTFTRCGCNCLTAIATALEIHCNDDVKCNVLGFLSNLSTNNEFRRTIEQYKDNYQKLVLRLLEISQDNAIKSTISSTHVTLSERALGVLLNFSITKNSLLRTQYLFEFHAVDRIENILSHVTSSNFSALLLVLSRTVSLLCRLQPASKSSEQEFKHVIRRELLLKLYTVFEIAILNVKDETNVLSFELWQLFAQIWCHFGSCIHITNVRALLSEKDAVSRLLQVLALVHTQHVQKRFASEFNACERLIGNLVKVLIAMHSDNVSADLRHKKKLSILVKTLQNLPDGVARKNVAILLAKLCQIDPEVKDIVRDLRGIEMMMSISCSSAVSSR</sequence>
<dbReference type="SMART" id="SM00028">
    <property type="entry name" value="TPR"/>
    <property type="match status" value="3"/>
</dbReference>
<evidence type="ECO:0000313" key="8">
    <source>
        <dbReference type="EMBL" id="CEG36874.1"/>
    </source>
</evidence>
<accession>A0A0P1A931</accession>
<evidence type="ECO:0000256" key="6">
    <source>
        <dbReference type="SAM" id="Coils"/>
    </source>
</evidence>
<dbReference type="GO" id="GO:0006626">
    <property type="term" value="P:protein targeting to mitochondrion"/>
    <property type="evidence" value="ECO:0007669"/>
    <property type="project" value="TreeGrafter"/>
</dbReference>
<dbReference type="STRING" id="4781.A0A0P1A931"/>
<dbReference type="Gene3D" id="1.25.40.10">
    <property type="entry name" value="Tetratricopeptide repeat domain"/>
    <property type="match status" value="1"/>
</dbReference>
<dbReference type="InterPro" id="IPR016024">
    <property type="entry name" value="ARM-type_fold"/>
</dbReference>
<feature type="region of interest" description="Disordered" evidence="7">
    <location>
        <begin position="48"/>
        <end position="84"/>
    </location>
</feature>
<comment type="subcellular location">
    <subcellularLocation>
        <location evidence="1">Cytoplasm</location>
    </subcellularLocation>
</comment>
<dbReference type="InterPro" id="IPR011989">
    <property type="entry name" value="ARM-like"/>
</dbReference>
<dbReference type="InterPro" id="IPR051982">
    <property type="entry name" value="CiliaryAsmbly_MitoImport"/>
</dbReference>
<organism evidence="8 9">
    <name type="scientific">Plasmopara halstedii</name>
    <name type="common">Downy mildew of sunflower</name>
    <dbReference type="NCBI Taxonomy" id="4781"/>
    <lineage>
        <taxon>Eukaryota</taxon>
        <taxon>Sar</taxon>
        <taxon>Stramenopiles</taxon>
        <taxon>Oomycota</taxon>
        <taxon>Peronosporomycetes</taxon>
        <taxon>Peronosporales</taxon>
        <taxon>Peronosporaceae</taxon>
        <taxon>Plasmopara</taxon>
    </lineage>
</organism>
<reference evidence="9" key="1">
    <citation type="submission" date="2014-09" db="EMBL/GenBank/DDBJ databases">
        <authorList>
            <person name="Sharma Rahul"/>
            <person name="Thines Marco"/>
        </authorList>
    </citation>
    <scope>NUCLEOTIDE SEQUENCE [LARGE SCALE GENOMIC DNA]</scope>
</reference>
<keyword evidence="9" id="KW-1185">Reference proteome</keyword>
<keyword evidence="3" id="KW-0677">Repeat</keyword>
<dbReference type="InterPro" id="IPR019734">
    <property type="entry name" value="TPR_rpt"/>
</dbReference>
<dbReference type="PANTHER" id="PTHR45984:SF1">
    <property type="entry name" value="SPAG1 AXONEMAL DYNEIN ASSEMBLY FACTOR"/>
    <property type="match status" value="1"/>
</dbReference>
<dbReference type="PROSITE" id="PS50005">
    <property type="entry name" value="TPR"/>
    <property type="match status" value="3"/>
</dbReference>
<evidence type="ECO:0000256" key="5">
    <source>
        <dbReference type="PROSITE-ProRule" id="PRU00339"/>
    </source>
</evidence>
<dbReference type="RefSeq" id="XP_024573243.1">
    <property type="nucleotide sequence ID" value="XM_024722135.1"/>
</dbReference>
<feature type="repeat" description="TPR" evidence="5">
    <location>
        <begin position="265"/>
        <end position="298"/>
    </location>
</feature>
<evidence type="ECO:0000256" key="2">
    <source>
        <dbReference type="ARBA" id="ARBA00022490"/>
    </source>
</evidence>
<proteinExistence type="predicted"/>
<dbReference type="GO" id="GO:0031072">
    <property type="term" value="F:heat shock protein binding"/>
    <property type="evidence" value="ECO:0007669"/>
    <property type="project" value="TreeGrafter"/>
</dbReference>
<dbReference type="Gene3D" id="1.25.10.10">
    <property type="entry name" value="Leucine-rich Repeat Variant"/>
    <property type="match status" value="1"/>
</dbReference>
<evidence type="ECO:0000256" key="1">
    <source>
        <dbReference type="ARBA" id="ARBA00004496"/>
    </source>
</evidence>
<dbReference type="InterPro" id="IPR011990">
    <property type="entry name" value="TPR-like_helical_dom_sf"/>
</dbReference>
<feature type="coiled-coil region" evidence="6">
    <location>
        <begin position="591"/>
        <end position="618"/>
    </location>
</feature>
<keyword evidence="4 5" id="KW-0802">TPR repeat</keyword>
<dbReference type="SUPFAM" id="SSF48371">
    <property type="entry name" value="ARM repeat"/>
    <property type="match status" value="1"/>
</dbReference>
<dbReference type="OrthoDB" id="629492at2759"/>
<dbReference type="GO" id="GO:0005739">
    <property type="term" value="C:mitochondrion"/>
    <property type="evidence" value="ECO:0007669"/>
    <property type="project" value="TreeGrafter"/>
</dbReference>
<feature type="compositionally biased region" description="Basic and acidic residues" evidence="7">
    <location>
        <begin position="60"/>
        <end position="84"/>
    </location>
</feature>
<evidence type="ECO:0000313" key="9">
    <source>
        <dbReference type="Proteomes" id="UP000054928"/>
    </source>
</evidence>
<feature type="repeat" description="TPR" evidence="5">
    <location>
        <begin position="231"/>
        <end position="264"/>
    </location>
</feature>
<keyword evidence="6" id="KW-0175">Coiled coil</keyword>
<dbReference type="Proteomes" id="UP000054928">
    <property type="component" value="Unassembled WGS sequence"/>
</dbReference>
<dbReference type="PANTHER" id="PTHR45984">
    <property type="entry name" value="RNA (RNA) POLYMERASE II ASSOCIATED PROTEIN HOMOLOG"/>
    <property type="match status" value="1"/>
</dbReference>
<dbReference type="GeneID" id="36399182"/>
<dbReference type="EMBL" id="CCYD01000252">
    <property type="protein sequence ID" value="CEG36874.1"/>
    <property type="molecule type" value="Genomic_DNA"/>
</dbReference>
<dbReference type="AlphaFoldDB" id="A0A0P1A931"/>
<evidence type="ECO:0000256" key="7">
    <source>
        <dbReference type="SAM" id="MobiDB-lite"/>
    </source>
</evidence>
<protein>
    <submittedName>
        <fullName evidence="8">Uncharacterized conserved protein, contains LRR repeats</fullName>
    </submittedName>
</protein>
<feature type="repeat" description="TPR" evidence="5">
    <location>
        <begin position="197"/>
        <end position="230"/>
    </location>
</feature>
<name>A0A0P1A931_PLAHL</name>
<keyword evidence="2" id="KW-0963">Cytoplasm</keyword>
<evidence type="ECO:0000256" key="3">
    <source>
        <dbReference type="ARBA" id="ARBA00022737"/>
    </source>
</evidence>
<evidence type="ECO:0000256" key="4">
    <source>
        <dbReference type="ARBA" id="ARBA00022803"/>
    </source>
</evidence>
<dbReference type="GO" id="GO:0005829">
    <property type="term" value="C:cytosol"/>
    <property type="evidence" value="ECO:0007669"/>
    <property type="project" value="TreeGrafter"/>
</dbReference>
<dbReference type="OMA" id="CAQIWCH"/>